<comment type="caution">
    <text evidence="3">The sequence shown here is derived from an EMBL/GenBank/DDBJ whole genome shotgun (WGS) entry which is preliminary data.</text>
</comment>
<protein>
    <recommendedName>
        <fullName evidence="5">Transmembrane protein</fullName>
    </recommendedName>
</protein>
<keyword evidence="2" id="KW-0812">Transmembrane</keyword>
<dbReference type="OrthoDB" id="573546at2759"/>
<feature type="region of interest" description="Disordered" evidence="1">
    <location>
        <begin position="338"/>
        <end position="359"/>
    </location>
</feature>
<evidence type="ECO:0008006" key="5">
    <source>
        <dbReference type="Google" id="ProtNLM"/>
    </source>
</evidence>
<dbReference type="AlphaFoldDB" id="A0A8S1J1A5"/>
<organism evidence="3 4">
    <name type="scientific">Ostreobium quekettii</name>
    <dbReference type="NCBI Taxonomy" id="121088"/>
    <lineage>
        <taxon>Eukaryota</taxon>
        <taxon>Viridiplantae</taxon>
        <taxon>Chlorophyta</taxon>
        <taxon>core chlorophytes</taxon>
        <taxon>Ulvophyceae</taxon>
        <taxon>TCBD clade</taxon>
        <taxon>Bryopsidales</taxon>
        <taxon>Ostreobineae</taxon>
        <taxon>Ostreobiaceae</taxon>
        <taxon>Ostreobium</taxon>
    </lineage>
</organism>
<evidence type="ECO:0000313" key="3">
    <source>
        <dbReference type="EMBL" id="CAD7700962.1"/>
    </source>
</evidence>
<keyword evidence="2" id="KW-1133">Transmembrane helix</keyword>
<gene>
    <name evidence="3" type="ORF">OSTQU699_LOCUS6321</name>
</gene>
<evidence type="ECO:0000256" key="1">
    <source>
        <dbReference type="SAM" id="MobiDB-lite"/>
    </source>
</evidence>
<feature type="compositionally biased region" description="Basic and acidic residues" evidence="1">
    <location>
        <begin position="338"/>
        <end position="351"/>
    </location>
</feature>
<dbReference type="Proteomes" id="UP000708148">
    <property type="component" value="Unassembled WGS sequence"/>
</dbReference>
<dbReference type="EMBL" id="CAJHUC010001397">
    <property type="protein sequence ID" value="CAD7700962.1"/>
    <property type="molecule type" value="Genomic_DNA"/>
</dbReference>
<keyword evidence="4" id="KW-1185">Reference proteome</keyword>
<keyword evidence="2" id="KW-0472">Membrane</keyword>
<sequence>MGKKSKKEPKKPKVILTQRQKVHKWFRLVGLLTVRKHGASILAQLYYAFLVSAVVRAMDKIWTEYSESQDCQYQFVANVTSTMSKAYDEASRALATAALDNTRCIMNTIDVNLPSPLPDLPLSSLPDGVMVQLFGWISAPDIGLPDVELTINTTADAVLEDIEDDVSKMSKVALWADYMGFVLAAISVLIILGTATYYTVKNKTWKPSKKRWFMILLNIGRALLFYIIAVLVVYMQAYAMDHACAIRIQDTQLSLPKCEVREECGFSCANEKRLYENKCPECDIPLKYWWADWHSLPNVLGVMYTLFLGVVYALEAAETRYQRTLEERAERLKSINEEVEQKSKARQRAEDMTSSLLPT</sequence>
<feature type="transmembrane region" description="Helical" evidence="2">
    <location>
        <begin position="295"/>
        <end position="314"/>
    </location>
</feature>
<feature type="transmembrane region" description="Helical" evidence="2">
    <location>
        <begin position="212"/>
        <end position="234"/>
    </location>
</feature>
<reference evidence="3" key="1">
    <citation type="submission" date="2020-12" db="EMBL/GenBank/DDBJ databases">
        <authorList>
            <person name="Iha C."/>
        </authorList>
    </citation>
    <scope>NUCLEOTIDE SEQUENCE</scope>
</reference>
<proteinExistence type="predicted"/>
<accession>A0A8S1J1A5</accession>
<evidence type="ECO:0000256" key="2">
    <source>
        <dbReference type="SAM" id="Phobius"/>
    </source>
</evidence>
<evidence type="ECO:0000313" key="4">
    <source>
        <dbReference type="Proteomes" id="UP000708148"/>
    </source>
</evidence>
<feature type="transmembrane region" description="Helical" evidence="2">
    <location>
        <begin position="178"/>
        <end position="200"/>
    </location>
</feature>
<name>A0A8S1J1A5_9CHLO</name>